<dbReference type="Proteomes" id="UP000321518">
    <property type="component" value="Unassembled WGS sequence"/>
</dbReference>
<dbReference type="AlphaFoldDB" id="A0A511KCV6"/>
<dbReference type="OrthoDB" id="2340858at2759"/>
<organism evidence="1 2">
    <name type="scientific">Rhodotorula toruloides</name>
    <name type="common">Yeast</name>
    <name type="synonym">Rhodosporidium toruloides</name>
    <dbReference type="NCBI Taxonomy" id="5286"/>
    <lineage>
        <taxon>Eukaryota</taxon>
        <taxon>Fungi</taxon>
        <taxon>Dikarya</taxon>
        <taxon>Basidiomycota</taxon>
        <taxon>Pucciniomycotina</taxon>
        <taxon>Microbotryomycetes</taxon>
        <taxon>Sporidiobolales</taxon>
        <taxon>Sporidiobolaceae</taxon>
        <taxon>Rhodotorula</taxon>
    </lineage>
</organism>
<sequence>MKNEGLFAADAKVLPSLHFLLPPLVLIDASHLNDVLPAEVYLGLSYPTIFTCSPNESRYSRYLKDPLARVFAFDPIYRHEFNRFLTSCPASANRFLPRTFAASPDPSVPPSTAASPPVTAHNSMLLADASAGQRKWGAESVCSIRLELLPTRLPLLPRVEAYWTARAQSSDLHSPVEVFQSIGPTFRDVFDVSKTTGKLEADIFGSQILAGPISELAQV</sequence>
<accession>A0A511KCV6</accession>
<reference evidence="1 2" key="1">
    <citation type="submission" date="2019-07" db="EMBL/GenBank/DDBJ databases">
        <title>Rhodotorula toruloides NBRC10032 genome sequencing.</title>
        <authorList>
            <person name="Shida Y."/>
            <person name="Takaku H."/>
            <person name="Ogasawara W."/>
            <person name="Mori K."/>
        </authorList>
    </citation>
    <scope>NUCLEOTIDE SEQUENCE [LARGE SCALE GENOMIC DNA]</scope>
    <source>
        <strain evidence="1 2">NBRC10032</strain>
    </source>
</reference>
<gene>
    <name evidence="1" type="ORF">Rt10032_c05g2220</name>
</gene>
<name>A0A511KCV6_RHOTO</name>
<evidence type="ECO:0000313" key="1">
    <source>
        <dbReference type="EMBL" id="GEM08203.1"/>
    </source>
</evidence>
<comment type="caution">
    <text evidence="1">The sequence shown here is derived from an EMBL/GenBank/DDBJ whole genome shotgun (WGS) entry which is preliminary data.</text>
</comment>
<dbReference type="EMBL" id="BJWK01000005">
    <property type="protein sequence ID" value="GEM08203.1"/>
    <property type="molecule type" value="Genomic_DNA"/>
</dbReference>
<proteinExistence type="predicted"/>
<protein>
    <submittedName>
        <fullName evidence="1">Uncharacterized protein</fullName>
    </submittedName>
</protein>
<evidence type="ECO:0000313" key="2">
    <source>
        <dbReference type="Proteomes" id="UP000321518"/>
    </source>
</evidence>